<comment type="caution">
    <text evidence="2">The sequence shown here is derived from an EMBL/GenBank/DDBJ whole genome shotgun (WGS) entry which is preliminary data.</text>
</comment>
<organism evidence="2 3">
    <name type="scientific">Oryza meyeriana var. granulata</name>
    <dbReference type="NCBI Taxonomy" id="110450"/>
    <lineage>
        <taxon>Eukaryota</taxon>
        <taxon>Viridiplantae</taxon>
        <taxon>Streptophyta</taxon>
        <taxon>Embryophyta</taxon>
        <taxon>Tracheophyta</taxon>
        <taxon>Spermatophyta</taxon>
        <taxon>Magnoliopsida</taxon>
        <taxon>Liliopsida</taxon>
        <taxon>Poales</taxon>
        <taxon>Poaceae</taxon>
        <taxon>BOP clade</taxon>
        <taxon>Oryzoideae</taxon>
        <taxon>Oryzeae</taxon>
        <taxon>Oryzinae</taxon>
        <taxon>Oryza</taxon>
        <taxon>Oryza meyeriana</taxon>
    </lineage>
</organism>
<dbReference type="Proteomes" id="UP000479710">
    <property type="component" value="Unassembled WGS sequence"/>
</dbReference>
<evidence type="ECO:0000313" key="2">
    <source>
        <dbReference type="EMBL" id="KAF0926403.1"/>
    </source>
</evidence>
<keyword evidence="3" id="KW-1185">Reference proteome</keyword>
<evidence type="ECO:0000256" key="1">
    <source>
        <dbReference type="SAM" id="MobiDB-lite"/>
    </source>
</evidence>
<protein>
    <submittedName>
        <fullName evidence="2">Uncharacterized protein</fullName>
    </submittedName>
</protein>
<dbReference type="EMBL" id="SPHZ02000003">
    <property type="protein sequence ID" value="KAF0926403.1"/>
    <property type="molecule type" value="Genomic_DNA"/>
</dbReference>
<sequence>MARRTHQRHGSSSSSRWLLVASYTARSKPAPGALPLIHQVANQRTSRYRLHPVCIGSPELPVGALGKVWRMEVQQERRRGGGVPVRAGWRSSRSLTASSSGGSSCSGHERARRYSPPRRCSTPACVPPELFGDQPVF</sequence>
<proteinExistence type="predicted"/>
<feature type="region of interest" description="Disordered" evidence="1">
    <location>
        <begin position="75"/>
        <end position="137"/>
    </location>
</feature>
<dbReference type="AlphaFoldDB" id="A0A6G1EP43"/>
<name>A0A6G1EP43_9ORYZ</name>
<evidence type="ECO:0000313" key="3">
    <source>
        <dbReference type="Proteomes" id="UP000479710"/>
    </source>
</evidence>
<feature type="compositionally biased region" description="Low complexity" evidence="1">
    <location>
        <begin position="84"/>
        <end position="106"/>
    </location>
</feature>
<accession>A0A6G1EP43</accession>
<gene>
    <name evidence="2" type="ORF">E2562_024125</name>
</gene>
<reference evidence="2 3" key="1">
    <citation type="submission" date="2019-11" db="EMBL/GenBank/DDBJ databases">
        <title>Whole genome sequence of Oryza granulata.</title>
        <authorList>
            <person name="Li W."/>
        </authorList>
    </citation>
    <scope>NUCLEOTIDE SEQUENCE [LARGE SCALE GENOMIC DNA]</scope>
    <source>
        <strain evidence="3">cv. Menghai</strain>
        <tissue evidence="2">Leaf</tissue>
    </source>
</reference>